<protein>
    <submittedName>
        <fullName evidence="2">RES domain-containing protein</fullName>
    </submittedName>
</protein>
<dbReference type="Proteomes" id="UP001548189">
    <property type="component" value="Unassembled WGS sequence"/>
</dbReference>
<comment type="caution">
    <text evidence="2">The sequence shown here is derived from an EMBL/GenBank/DDBJ whole genome shotgun (WGS) entry which is preliminary data.</text>
</comment>
<dbReference type="Pfam" id="PF08808">
    <property type="entry name" value="RES"/>
    <property type="match status" value="1"/>
</dbReference>
<feature type="domain" description="RES" evidence="1">
    <location>
        <begin position="30"/>
        <end position="186"/>
    </location>
</feature>
<gene>
    <name evidence="2" type="ORF">ABVT43_09245</name>
</gene>
<dbReference type="InterPro" id="IPR014914">
    <property type="entry name" value="RES_dom"/>
</dbReference>
<proteinExistence type="predicted"/>
<evidence type="ECO:0000259" key="1">
    <source>
        <dbReference type="Pfam" id="PF08808"/>
    </source>
</evidence>
<evidence type="ECO:0000313" key="3">
    <source>
        <dbReference type="Proteomes" id="UP001548189"/>
    </source>
</evidence>
<name>A0ABV2BU41_9GAMM</name>
<organism evidence="2 3">
    <name type="scientific">Aliikangiella maris</name>
    <dbReference type="NCBI Taxonomy" id="3162458"/>
    <lineage>
        <taxon>Bacteria</taxon>
        <taxon>Pseudomonadati</taxon>
        <taxon>Pseudomonadota</taxon>
        <taxon>Gammaproteobacteria</taxon>
        <taxon>Oceanospirillales</taxon>
        <taxon>Pleioneaceae</taxon>
        <taxon>Aliikangiella</taxon>
    </lineage>
</organism>
<keyword evidence="3" id="KW-1185">Reference proteome</keyword>
<reference evidence="2 3" key="1">
    <citation type="submission" date="2024-06" db="EMBL/GenBank/DDBJ databases">
        <authorList>
            <person name="Li F."/>
        </authorList>
    </citation>
    <scope>NUCLEOTIDE SEQUENCE [LARGE SCALE GENOMIC DNA]</scope>
    <source>
        <strain evidence="2 3">GXAS 311</strain>
    </source>
</reference>
<dbReference type="RefSeq" id="WP_353895891.1">
    <property type="nucleotide sequence ID" value="NZ_JBEVCJ010000008.1"/>
</dbReference>
<evidence type="ECO:0000313" key="2">
    <source>
        <dbReference type="EMBL" id="MET1255308.1"/>
    </source>
</evidence>
<accession>A0ABV2BU41</accession>
<sequence>MAKFPRPKVGQQLPELQANDIITIPSERILWRIYNRRGEYPVKWYDFRYFGPTASRFDHQLRDAEQNSFLQDRGIMYVGHNGPVCVAEFFQVSRVIDRHFREPWLVGFKPLRPLKLLNLKSLFVTRVGTSTAINSGPKKRARAWSRLFYESYPQIDGLCYGSSMHNYDDSFALYERALDAIPESPHFHSALSDRRMEKILFKVSVNINYRIV</sequence>
<dbReference type="EMBL" id="JBEVCJ010000008">
    <property type="protein sequence ID" value="MET1255308.1"/>
    <property type="molecule type" value="Genomic_DNA"/>
</dbReference>